<gene>
    <name evidence="1" type="ORF">NYR54_17450</name>
</gene>
<dbReference type="Proteomes" id="UP001149009">
    <property type="component" value="Unassembled WGS sequence"/>
</dbReference>
<reference evidence="1" key="1">
    <citation type="submission" date="2022-08" db="EMBL/GenBank/DDBJ databases">
        <title>Chelativorans sichuanense sp. nov., a paraffin oil-degrading bacterium isolated from a mixture of oil-based drill cuttings and paddy soil.</title>
        <authorList>
            <person name="Yu J."/>
            <person name="Liu H."/>
            <person name="Chen Q."/>
        </authorList>
    </citation>
    <scope>NUCLEOTIDE SEQUENCE</scope>
    <source>
        <strain evidence="1">SCAU 2101</strain>
    </source>
</reference>
<evidence type="ECO:0000313" key="1">
    <source>
        <dbReference type="EMBL" id="MCT8992050.1"/>
    </source>
</evidence>
<keyword evidence="2" id="KW-1185">Reference proteome</keyword>
<evidence type="ECO:0000313" key="2">
    <source>
        <dbReference type="Proteomes" id="UP001149009"/>
    </source>
</evidence>
<dbReference type="AlphaFoldDB" id="A0A9X2XAQ0"/>
<dbReference type="RefSeq" id="WP_261517002.1">
    <property type="nucleotide sequence ID" value="NZ_JAODNV010000023.1"/>
</dbReference>
<name>A0A9X2XAQ0_9HYPH</name>
<sequence>MTVRPRFDNVGDWLAAKPQGHFVVERWGRGTAITIHRVGCAVETILCESPGEANRIRQSLSDEGLCGYVAGGVA</sequence>
<proteinExistence type="predicted"/>
<dbReference type="EMBL" id="JAODNV010000023">
    <property type="protein sequence ID" value="MCT8992050.1"/>
    <property type="molecule type" value="Genomic_DNA"/>
</dbReference>
<protein>
    <submittedName>
        <fullName evidence="1">Uncharacterized protein</fullName>
    </submittedName>
</protein>
<accession>A0A9X2XAQ0</accession>
<comment type="caution">
    <text evidence="1">The sequence shown here is derived from an EMBL/GenBank/DDBJ whole genome shotgun (WGS) entry which is preliminary data.</text>
</comment>
<organism evidence="1 2">
    <name type="scientific">Chelativorans petroleitrophicus</name>
    <dbReference type="NCBI Taxonomy" id="2975484"/>
    <lineage>
        <taxon>Bacteria</taxon>
        <taxon>Pseudomonadati</taxon>
        <taxon>Pseudomonadota</taxon>
        <taxon>Alphaproteobacteria</taxon>
        <taxon>Hyphomicrobiales</taxon>
        <taxon>Phyllobacteriaceae</taxon>
        <taxon>Chelativorans</taxon>
    </lineage>
</organism>